<dbReference type="PANTHER" id="PTHR45935:SF15">
    <property type="entry name" value="SCAN BOX DOMAIN-CONTAINING PROTEIN"/>
    <property type="match status" value="1"/>
</dbReference>
<dbReference type="SUPFAM" id="SSF47353">
    <property type="entry name" value="Retrovirus capsid dimerization domain-like"/>
    <property type="match status" value="1"/>
</dbReference>
<dbReference type="PROSITE" id="PS50804">
    <property type="entry name" value="SCAN_BOX"/>
    <property type="match status" value="1"/>
</dbReference>
<evidence type="ECO:0000313" key="5">
    <source>
        <dbReference type="Proteomes" id="UP000472272"/>
    </source>
</evidence>
<feature type="domain" description="SCAN box" evidence="3">
    <location>
        <begin position="81"/>
        <end position="159"/>
    </location>
</feature>
<accession>A0A670HQK3</accession>
<dbReference type="SMART" id="SM00431">
    <property type="entry name" value="SCAN"/>
    <property type="match status" value="1"/>
</dbReference>
<dbReference type="FunFam" id="1.10.4020.10:FF:000005">
    <property type="entry name" value="Uncharacterized protein"/>
    <property type="match status" value="1"/>
</dbReference>
<evidence type="ECO:0000256" key="2">
    <source>
        <dbReference type="SAM" id="MobiDB-lite"/>
    </source>
</evidence>
<reference evidence="4" key="2">
    <citation type="submission" date="2025-08" db="UniProtKB">
        <authorList>
            <consortium name="Ensembl"/>
        </authorList>
    </citation>
    <scope>IDENTIFICATION</scope>
</reference>
<dbReference type="Pfam" id="PF02023">
    <property type="entry name" value="SCAN"/>
    <property type="match status" value="1"/>
</dbReference>
<keyword evidence="1" id="KW-0539">Nucleus</keyword>
<reference evidence="4" key="3">
    <citation type="submission" date="2025-09" db="UniProtKB">
        <authorList>
            <consortium name="Ensembl"/>
        </authorList>
    </citation>
    <scope>IDENTIFICATION</scope>
</reference>
<feature type="region of interest" description="Disordered" evidence="2">
    <location>
        <begin position="18"/>
        <end position="49"/>
    </location>
</feature>
<dbReference type="Ensembl" id="ENSPMRT00000001604.1">
    <property type="protein sequence ID" value="ENSPMRP00000001505.1"/>
    <property type="gene ID" value="ENSPMRG00000001127.1"/>
</dbReference>
<name>A0A670HQK3_PODMU</name>
<evidence type="ECO:0000259" key="3">
    <source>
        <dbReference type="PROSITE" id="PS50804"/>
    </source>
</evidence>
<dbReference type="CDD" id="cd07936">
    <property type="entry name" value="SCAN"/>
    <property type="match status" value="1"/>
</dbReference>
<dbReference type="GeneTree" id="ENSGT00940000154715"/>
<dbReference type="InterPro" id="IPR038269">
    <property type="entry name" value="SCAN_sf"/>
</dbReference>
<evidence type="ECO:0000256" key="1">
    <source>
        <dbReference type="ARBA" id="ARBA00023242"/>
    </source>
</evidence>
<dbReference type="PANTHER" id="PTHR45935">
    <property type="entry name" value="PROTEIN ZBED8-RELATED"/>
    <property type="match status" value="1"/>
</dbReference>
<reference evidence="4 5" key="1">
    <citation type="journal article" date="2019" name="Proc. Natl. Acad. Sci. U.S.A.">
        <title>Regulatory changes in pterin and carotenoid genes underlie balanced color polymorphisms in the wall lizard.</title>
        <authorList>
            <person name="Andrade P."/>
            <person name="Pinho C."/>
            <person name="Perez I de Lanuza G."/>
            <person name="Afonso S."/>
            <person name="Brejcha J."/>
            <person name="Rubin C.J."/>
            <person name="Wallerman O."/>
            <person name="Pereira P."/>
            <person name="Sabatino S.J."/>
            <person name="Bellati A."/>
            <person name="Pellitteri-Rosa D."/>
            <person name="Bosakova Z."/>
            <person name="Bunikis I."/>
            <person name="Carretero M.A."/>
            <person name="Feiner N."/>
            <person name="Marsik P."/>
            <person name="Pauperio F."/>
            <person name="Salvi D."/>
            <person name="Soler L."/>
            <person name="While G.M."/>
            <person name="Uller T."/>
            <person name="Font E."/>
            <person name="Andersson L."/>
            <person name="Carneiro M."/>
        </authorList>
    </citation>
    <scope>NUCLEOTIDE SEQUENCE</scope>
</reference>
<dbReference type="InterPro" id="IPR050916">
    <property type="entry name" value="SCAN-C2H2_zinc_finger"/>
</dbReference>
<keyword evidence="5" id="KW-1185">Reference proteome</keyword>
<sequence length="174" mass="20034">DQAEFKLEARRNSSVLQARRKEADWKKRGEPEDSLEHRPNMDGQATAGLDTTRVGRSEGFWERTVQNILGAEDALSSDAQRQRFRQFHYQEAEGPRDVCNLLHDFCRRWLKPQLHSKTQILDLVILEQFLAVLPPEMESWVRECGAETCSQAVALAEGFLLSRAEDKKQKEPQV</sequence>
<dbReference type="AlphaFoldDB" id="A0A670HQK3"/>
<evidence type="ECO:0000313" key="4">
    <source>
        <dbReference type="Ensembl" id="ENSPMRP00000001505.1"/>
    </source>
</evidence>
<proteinExistence type="predicted"/>
<dbReference type="Gene3D" id="1.10.4020.10">
    <property type="entry name" value="DNA breaking-rejoining enzymes"/>
    <property type="match status" value="1"/>
</dbReference>
<organism evidence="4 5">
    <name type="scientific">Podarcis muralis</name>
    <name type="common">Wall lizard</name>
    <name type="synonym">Lacerta muralis</name>
    <dbReference type="NCBI Taxonomy" id="64176"/>
    <lineage>
        <taxon>Eukaryota</taxon>
        <taxon>Metazoa</taxon>
        <taxon>Chordata</taxon>
        <taxon>Craniata</taxon>
        <taxon>Vertebrata</taxon>
        <taxon>Euteleostomi</taxon>
        <taxon>Lepidosauria</taxon>
        <taxon>Squamata</taxon>
        <taxon>Bifurcata</taxon>
        <taxon>Unidentata</taxon>
        <taxon>Episquamata</taxon>
        <taxon>Laterata</taxon>
        <taxon>Lacertibaenia</taxon>
        <taxon>Lacertidae</taxon>
        <taxon>Podarcis</taxon>
    </lineage>
</organism>
<feature type="compositionally biased region" description="Basic and acidic residues" evidence="2">
    <location>
        <begin position="19"/>
        <end position="40"/>
    </location>
</feature>
<dbReference type="InterPro" id="IPR003309">
    <property type="entry name" value="SCAN_dom"/>
</dbReference>
<protein>
    <recommendedName>
        <fullName evidence="3">SCAN box domain-containing protein</fullName>
    </recommendedName>
</protein>
<dbReference type="Proteomes" id="UP000472272">
    <property type="component" value="Chromosome 2"/>
</dbReference>